<gene>
    <name evidence="1" type="ORF">QP520_03475</name>
</gene>
<dbReference type="Proteomes" id="UP001236274">
    <property type="component" value="Unassembled WGS sequence"/>
</dbReference>
<evidence type="ECO:0000313" key="1">
    <source>
        <dbReference type="EMBL" id="MDK7356683.1"/>
    </source>
</evidence>
<sequence length="197" mass="23273">MDIKKSLIYDAFEDNEGLLNFNQVKQLGLSYYTLNLMLANEEIYSDERGLYSLPNVYVDEWFCIQHRFPKGIFSLDSALWLHGLSLTVPFQPTLSFPYGTNTKKLKLNNILPIVLRAHYDKGIEQLERQPKQFISLYSRERTLAECLRPIYKIDIQLISTAFQMYFKDKKYNLDELYYYGKLFKVTSKLQSYIEVLT</sequence>
<protein>
    <submittedName>
        <fullName evidence="1">Transcriptional regulator</fullName>
    </submittedName>
</protein>
<dbReference type="AlphaFoldDB" id="A0AAJ1Q906"/>
<accession>A0AAJ1Q906</accession>
<name>A0AAJ1Q906_9FIRM</name>
<organism evidence="1 2">
    <name type="scientific">Veillonella atypica</name>
    <dbReference type="NCBI Taxonomy" id="39777"/>
    <lineage>
        <taxon>Bacteria</taxon>
        <taxon>Bacillati</taxon>
        <taxon>Bacillota</taxon>
        <taxon>Negativicutes</taxon>
        <taxon>Veillonellales</taxon>
        <taxon>Veillonellaceae</taxon>
        <taxon>Veillonella</taxon>
    </lineage>
</organism>
<dbReference type="RefSeq" id="WP_005381221.1">
    <property type="nucleotide sequence ID" value="NZ_DBFVHC010000039.1"/>
</dbReference>
<comment type="caution">
    <text evidence="1">The sequence shown here is derived from an EMBL/GenBank/DDBJ whole genome shotgun (WGS) entry which is preliminary data.</text>
</comment>
<reference evidence="1" key="1">
    <citation type="submission" date="2023-05" db="EMBL/GenBank/DDBJ databases">
        <title>Cataloging the Phylogenetic Diversity of Human Bladder Bacteria.</title>
        <authorList>
            <person name="Du J."/>
        </authorList>
    </citation>
    <scope>NUCLEOTIDE SEQUENCE</scope>
    <source>
        <strain evidence="1">UMB10101</strain>
    </source>
</reference>
<proteinExistence type="predicted"/>
<evidence type="ECO:0000313" key="2">
    <source>
        <dbReference type="Proteomes" id="UP001236274"/>
    </source>
</evidence>
<dbReference type="EMBL" id="JASORJ010000003">
    <property type="protein sequence ID" value="MDK7356683.1"/>
    <property type="molecule type" value="Genomic_DNA"/>
</dbReference>